<gene>
    <name evidence="1" type="ORF">S12H4_01559</name>
</gene>
<comment type="caution">
    <text evidence="1">The sequence shown here is derived from an EMBL/GenBank/DDBJ whole genome shotgun (WGS) entry which is preliminary data.</text>
</comment>
<dbReference type="AlphaFoldDB" id="X1R6Q1"/>
<organism evidence="1">
    <name type="scientific">marine sediment metagenome</name>
    <dbReference type="NCBI Taxonomy" id="412755"/>
    <lineage>
        <taxon>unclassified sequences</taxon>
        <taxon>metagenomes</taxon>
        <taxon>ecological metagenomes</taxon>
    </lineage>
</organism>
<reference evidence="1" key="1">
    <citation type="journal article" date="2014" name="Front. Microbiol.">
        <title>High frequency of phylogenetically diverse reductive dehalogenase-homologous genes in deep subseafloor sedimentary metagenomes.</title>
        <authorList>
            <person name="Kawai M."/>
            <person name="Futagami T."/>
            <person name="Toyoda A."/>
            <person name="Takaki Y."/>
            <person name="Nishi S."/>
            <person name="Hori S."/>
            <person name="Arai W."/>
            <person name="Tsubouchi T."/>
            <person name="Morono Y."/>
            <person name="Uchiyama I."/>
            <person name="Ito T."/>
            <person name="Fujiyama A."/>
            <person name="Inagaki F."/>
            <person name="Takami H."/>
        </authorList>
    </citation>
    <scope>NUCLEOTIDE SEQUENCE</scope>
    <source>
        <strain evidence="1">Expedition CK06-06</strain>
    </source>
</reference>
<name>X1R6Q1_9ZZZZ</name>
<protein>
    <submittedName>
        <fullName evidence="1">Uncharacterized protein</fullName>
    </submittedName>
</protein>
<evidence type="ECO:0000313" key="1">
    <source>
        <dbReference type="EMBL" id="GAI62696.1"/>
    </source>
</evidence>
<proteinExistence type="predicted"/>
<accession>X1R6Q1</accession>
<feature type="non-terminal residue" evidence="1">
    <location>
        <position position="1"/>
    </location>
</feature>
<dbReference type="EMBL" id="BARW01000320">
    <property type="protein sequence ID" value="GAI62696.1"/>
    <property type="molecule type" value="Genomic_DNA"/>
</dbReference>
<sequence>REVNKIMAEYIEKVSANYETPEKIKEASKKSEFSKVIKLITGYLWDKYRTSLEDEKIKLKCVDTENKIIYCGISTQGLPIISQLYDQTLLNNFHRDITPENIDLFSSNLSAKLATIAMNTQIRAKTNIKEIHFNDLEDNGCKKLILYSDINDYSLDFIASGDIVKIKEIFKQLVEKISQEQVLKKEFLGDLKPYRSLKTHLDNVIKKFDQ</sequence>